<dbReference type="SUPFAM" id="SSF48264">
    <property type="entry name" value="Cytochrome P450"/>
    <property type="match status" value="1"/>
</dbReference>
<evidence type="ECO:0000256" key="2">
    <source>
        <dbReference type="ARBA" id="ARBA00022617"/>
    </source>
</evidence>
<dbReference type="PANTHER" id="PTHR46696:SF1">
    <property type="entry name" value="CYTOCHROME P450 YJIB-RELATED"/>
    <property type="match status" value="1"/>
</dbReference>
<keyword evidence="8" id="KW-0045">Antibiotic biosynthesis</keyword>
<dbReference type="Proteomes" id="UP000248924">
    <property type="component" value="Unassembled WGS sequence"/>
</dbReference>
<keyword evidence="7 10" id="KW-0503">Monooxygenase</keyword>
<comment type="pathway">
    <text evidence="9">Antibiotic biosynthesis; mycinamicin biosynthesis.</text>
</comment>
<dbReference type="GO" id="GO:0005506">
    <property type="term" value="F:iron ion binding"/>
    <property type="evidence" value="ECO:0007669"/>
    <property type="project" value="InterPro"/>
</dbReference>
<keyword evidence="5 10" id="KW-0560">Oxidoreductase</keyword>
<reference evidence="11 12" key="1">
    <citation type="submission" date="2018-01" db="EMBL/GenBank/DDBJ databases">
        <title>Draft genome sequence of Jishengella sp. NA12.</title>
        <authorList>
            <person name="Sahin N."/>
            <person name="Ay H."/>
            <person name="Saygin H."/>
        </authorList>
    </citation>
    <scope>NUCLEOTIDE SEQUENCE [LARGE SCALE GENOMIC DNA]</scope>
    <source>
        <strain evidence="11 12">NA12</strain>
    </source>
</reference>
<dbReference type="PRINTS" id="PR00385">
    <property type="entry name" value="P450"/>
</dbReference>
<evidence type="ECO:0000256" key="1">
    <source>
        <dbReference type="ARBA" id="ARBA00010617"/>
    </source>
</evidence>
<dbReference type="GO" id="GO:0004497">
    <property type="term" value="F:monooxygenase activity"/>
    <property type="evidence" value="ECO:0007669"/>
    <property type="project" value="UniProtKB-KW"/>
</dbReference>
<evidence type="ECO:0000256" key="3">
    <source>
        <dbReference type="ARBA" id="ARBA00022723"/>
    </source>
</evidence>
<evidence type="ECO:0000256" key="4">
    <source>
        <dbReference type="ARBA" id="ARBA00022857"/>
    </source>
</evidence>
<dbReference type="GO" id="GO:0020037">
    <property type="term" value="F:heme binding"/>
    <property type="evidence" value="ECO:0007669"/>
    <property type="project" value="InterPro"/>
</dbReference>
<comment type="caution">
    <text evidence="11">The sequence shown here is derived from an EMBL/GenBank/DDBJ whole genome shotgun (WGS) entry which is preliminary data.</text>
</comment>
<keyword evidence="12" id="KW-1185">Reference proteome</keyword>
<name>A0A2W2EMR6_9ACTN</name>
<dbReference type="GO" id="GO:0016705">
    <property type="term" value="F:oxidoreductase activity, acting on paired donors, with incorporation or reduction of molecular oxygen"/>
    <property type="evidence" value="ECO:0007669"/>
    <property type="project" value="InterPro"/>
</dbReference>
<accession>A0A2W2EMR6</accession>
<dbReference type="PROSITE" id="PS00086">
    <property type="entry name" value="CYTOCHROME_P450"/>
    <property type="match status" value="1"/>
</dbReference>
<dbReference type="GO" id="GO:0017000">
    <property type="term" value="P:antibiotic biosynthetic process"/>
    <property type="evidence" value="ECO:0007669"/>
    <property type="project" value="UniProtKB-KW"/>
</dbReference>
<sequence length="413" mass="45413">MRKAPAAHSGLPVQGGNVVAEFGVSELWDPAVRRDPHGFYDRVRDSGGPVLQIDPAGNPFWVIAGHADVLEGLRHPAIGHEVHRHSPGSWQPALHELSEVARIEARQLINLDPPDHTRLRGLVSGGFTARAVARLEPWIGDLADRLVARARQHGRIDGIADLADPVPVNVIAELVGIPESDRPRFRAWSAAIVSASIDGPAATMEFGAYLDELAARRRAVPADDLISQLVTLEEQGDRLDRDELVALVQLLLVAGQETTVDMIVNGIRLLLTHPEQWQALRDDPSLAAAVVEETLRFRGPVEIVPPRFTFEDVEIAGGRIPAYDRVGLSLWGANRDPAVFERPHVFDIHRTDVRKHIAFGHGIHFCLGAHLARLESRIMFERIAQQLPGLRLAADPTDLDGFRLHQDGLPLEV</sequence>
<dbReference type="InterPro" id="IPR036396">
    <property type="entry name" value="Cyt_P450_sf"/>
</dbReference>
<keyword evidence="6 10" id="KW-0408">Iron</keyword>
<dbReference type="PRINTS" id="PR00359">
    <property type="entry name" value="BP450"/>
</dbReference>
<dbReference type="AlphaFoldDB" id="A0A2W2EMR6"/>
<dbReference type="InterPro" id="IPR001128">
    <property type="entry name" value="Cyt_P450"/>
</dbReference>
<dbReference type="EMBL" id="POTY01000169">
    <property type="protein sequence ID" value="PZG13698.1"/>
    <property type="molecule type" value="Genomic_DNA"/>
</dbReference>
<evidence type="ECO:0000313" key="12">
    <source>
        <dbReference type="Proteomes" id="UP000248924"/>
    </source>
</evidence>
<evidence type="ECO:0000256" key="7">
    <source>
        <dbReference type="ARBA" id="ARBA00023033"/>
    </source>
</evidence>
<proteinExistence type="inferred from homology"/>
<evidence type="ECO:0000256" key="6">
    <source>
        <dbReference type="ARBA" id="ARBA00023004"/>
    </source>
</evidence>
<dbReference type="PANTHER" id="PTHR46696">
    <property type="entry name" value="P450, PUTATIVE (EUROFUNG)-RELATED"/>
    <property type="match status" value="1"/>
</dbReference>
<comment type="similarity">
    <text evidence="1 10">Belongs to the cytochrome P450 family.</text>
</comment>
<evidence type="ECO:0000256" key="10">
    <source>
        <dbReference type="RuleBase" id="RU000461"/>
    </source>
</evidence>
<evidence type="ECO:0000256" key="9">
    <source>
        <dbReference type="ARBA" id="ARBA00060683"/>
    </source>
</evidence>
<protein>
    <submittedName>
        <fullName evidence="11">Cytochrome P450</fullName>
    </submittedName>
</protein>
<organism evidence="11 12">
    <name type="scientific">Micromonospora craterilacus</name>
    <dbReference type="NCBI Taxonomy" id="1655439"/>
    <lineage>
        <taxon>Bacteria</taxon>
        <taxon>Bacillati</taxon>
        <taxon>Actinomycetota</taxon>
        <taxon>Actinomycetes</taxon>
        <taxon>Micromonosporales</taxon>
        <taxon>Micromonosporaceae</taxon>
        <taxon>Micromonospora</taxon>
    </lineage>
</organism>
<dbReference type="Gene3D" id="1.10.630.10">
    <property type="entry name" value="Cytochrome P450"/>
    <property type="match status" value="1"/>
</dbReference>
<dbReference type="Pfam" id="PF00067">
    <property type="entry name" value="p450"/>
    <property type="match status" value="1"/>
</dbReference>
<dbReference type="InterPro" id="IPR002397">
    <property type="entry name" value="Cyt_P450_B"/>
</dbReference>
<evidence type="ECO:0000256" key="8">
    <source>
        <dbReference type="ARBA" id="ARBA00023194"/>
    </source>
</evidence>
<keyword evidence="4" id="KW-0521">NADP</keyword>
<evidence type="ECO:0000256" key="5">
    <source>
        <dbReference type="ARBA" id="ARBA00023002"/>
    </source>
</evidence>
<evidence type="ECO:0000313" key="11">
    <source>
        <dbReference type="EMBL" id="PZG13698.1"/>
    </source>
</evidence>
<keyword evidence="2 10" id="KW-0349">Heme</keyword>
<keyword evidence="3 10" id="KW-0479">Metal-binding</keyword>
<dbReference type="FunFam" id="1.10.630.10:FF:000018">
    <property type="entry name" value="Cytochrome P450 monooxygenase"/>
    <property type="match status" value="1"/>
</dbReference>
<gene>
    <name evidence="11" type="ORF">C1I95_23145</name>
</gene>
<dbReference type="InterPro" id="IPR017972">
    <property type="entry name" value="Cyt_P450_CS"/>
</dbReference>